<gene>
    <name evidence="1" type="ORF">GBAR_LOCUS29246</name>
</gene>
<organism evidence="1 2">
    <name type="scientific">Geodia barretti</name>
    <name type="common">Barrett's horny sponge</name>
    <dbReference type="NCBI Taxonomy" id="519541"/>
    <lineage>
        <taxon>Eukaryota</taxon>
        <taxon>Metazoa</taxon>
        <taxon>Porifera</taxon>
        <taxon>Demospongiae</taxon>
        <taxon>Heteroscleromorpha</taxon>
        <taxon>Tetractinellida</taxon>
        <taxon>Astrophorina</taxon>
        <taxon>Geodiidae</taxon>
        <taxon>Geodia</taxon>
    </lineage>
</organism>
<keyword evidence="2" id="KW-1185">Reference proteome</keyword>
<proteinExistence type="predicted"/>
<name>A0AA35TTC9_GEOBA</name>
<sequence>TVEPAGNCICPSESYTCTADGVSGIELDNENLSDPFLHIAGFSTRQEVLKQGLRVLLSEVKVDGSTLFNMTVQLFIRDLQAWNGSILICRTTGSDSHKDIHICVTGPASPPTSLSVVWDPPSAVVSFQSPVYGGECVDYYVVTAVSEERMEFCKVTSDASERNCSIDLGDGNVNDFNFTVHGVTRVNDSFVYNGDIATDCRLPFPESVTAVEEECGHINLTWKSNHVIEPVNTTISWRGVHSSGARHYERGSSEDSHLLTLDYSETGPVEIAVTFSSAVCNKTTVTHYLVEGVLTSVYLRSRTLVIESRDCVGDRENYRIIIATPTTLVKVSFNATVEYDLGDIVSSGTEITVQLVETTSNTIIDEMTYTITVSHPYCNTYSTRCGRGC</sequence>
<protein>
    <submittedName>
        <fullName evidence="1">Uncharacterized protein</fullName>
    </submittedName>
</protein>
<dbReference type="Proteomes" id="UP001174909">
    <property type="component" value="Unassembled WGS sequence"/>
</dbReference>
<evidence type="ECO:0000313" key="1">
    <source>
        <dbReference type="EMBL" id="CAI8053493.1"/>
    </source>
</evidence>
<dbReference type="AlphaFoldDB" id="A0AA35TTC9"/>
<dbReference type="EMBL" id="CASHTH010004098">
    <property type="protein sequence ID" value="CAI8053493.1"/>
    <property type="molecule type" value="Genomic_DNA"/>
</dbReference>
<reference evidence="1" key="1">
    <citation type="submission" date="2023-03" db="EMBL/GenBank/DDBJ databases">
        <authorList>
            <person name="Steffen K."/>
            <person name="Cardenas P."/>
        </authorList>
    </citation>
    <scope>NUCLEOTIDE SEQUENCE</scope>
</reference>
<accession>A0AA35TTC9</accession>
<feature type="non-terminal residue" evidence="1">
    <location>
        <position position="1"/>
    </location>
</feature>
<evidence type="ECO:0000313" key="2">
    <source>
        <dbReference type="Proteomes" id="UP001174909"/>
    </source>
</evidence>
<comment type="caution">
    <text evidence="1">The sequence shown here is derived from an EMBL/GenBank/DDBJ whole genome shotgun (WGS) entry which is preliminary data.</text>
</comment>